<keyword evidence="2" id="KW-1185">Reference proteome</keyword>
<organism evidence="1 2">
    <name type="scientific">Gigaspora margarita</name>
    <dbReference type="NCBI Taxonomy" id="4874"/>
    <lineage>
        <taxon>Eukaryota</taxon>
        <taxon>Fungi</taxon>
        <taxon>Fungi incertae sedis</taxon>
        <taxon>Mucoromycota</taxon>
        <taxon>Glomeromycotina</taxon>
        <taxon>Glomeromycetes</taxon>
        <taxon>Diversisporales</taxon>
        <taxon>Gigasporaceae</taxon>
        <taxon>Gigaspora</taxon>
    </lineage>
</organism>
<protein>
    <submittedName>
        <fullName evidence="1">Uncharacterized protein</fullName>
    </submittedName>
</protein>
<dbReference type="AlphaFoldDB" id="A0A8H4AIQ2"/>
<reference evidence="1 2" key="1">
    <citation type="journal article" date="2019" name="Environ. Microbiol.">
        <title>At the nexus of three kingdoms: the genome of the mycorrhizal fungus Gigaspora margarita provides insights into plant, endobacterial and fungal interactions.</title>
        <authorList>
            <person name="Venice F."/>
            <person name="Ghignone S."/>
            <person name="Salvioli di Fossalunga A."/>
            <person name="Amselem J."/>
            <person name="Novero M."/>
            <person name="Xianan X."/>
            <person name="Sedzielewska Toro K."/>
            <person name="Morin E."/>
            <person name="Lipzen A."/>
            <person name="Grigoriev I.V."/>
            <person name="Henrissat B."/>
            <person name="Martin F.M."/>
            <person name="Bonfante P."/>
        </authorList>
    </citation>
    <scope>NUCLEOTIDE SEQUENCE [LARGE SCALE GENOMIC DNA]</scope>
    <source>
        <strain evidence="1 2">BEG34</strain>
    </source>
</reference>
<dbReference type="Proteomes" id="UP000439903">
    <property type="component" value="Unassembled WGS sequence"/>
</dbReference>
<sequence length="234" mass="25984">MPFIFPDNKYREARAHELINDVTLFTNSIAKNKDYIESQLKNLNQTLQEISKLLPPGDSKKFNPIKVDGENYAFEVAEYASWLLTTVSITKALSTMITLWKASRRATVAGEEVTRALVGEVAEGVAEDGVEVSAVESVGLTIGRAVGGVIALVGLDLLLSGIDGSKERDILQKAIKVYFRSRVNLKYTTQDVDKIMKEHISENKSNLDKITNETAMKDLAELDSKRNSWTTEDN</sequence>
<evidence type="ECO:0000313" key="2">
    <source>
        <dbReference type="Proteomes" id="UP000439903"/>
    </source>
</evidence>
<gene>
    <name evidence="1" type="ORF">F8M41_020299</name>
</gene>
<proteinExistence type="predicted"/>
<dbReference type="EMBL" id="WTPW01000553">
    <property type="protein sequence ID" value="KAF0500266.1"/>
    <property type="molecule type" value="Genomic_DNA"/>
</dbReference>
<comment type="caution">
    <text evidence="1">The sequence shown here is derived from an EMBL/GenBank/DDBJ whole genome shotgun (WGS) entry which is preliminary data.</text>
</comment>
<evidence type="ECO:0000313" key="1">
    <source>
        <dbReference type="EMBL" id="KAF0500266.1"/>
    </source>
</evidence>
<name>A0A8H4AIQ2_GIGMA</name>
<accession>A0A8H4AIQ2</accession>